<sequence>MIEWSVDALRSVPSIMQVVVALPEGCEAPAGTLGVPGGSERSHSVRSALQAADPQAEVIVVHDAARPLATPELIQRCIDALDEDGGWDAAIAAAPVKDTVKRSSDGVAVDETPPRDQLWAVQTPQVFRRAALESALAGSDDQLAAASDDAMLVESNGGRVRLVDSKIENFKVTTQADLKHAEMVLGGESNAGGSNE</sequence>
<dbReference type="AlphaFoldDB" id="A0A6J5ZV09"/>
<dbReference type="InterPro" id="IPR029044">
    <property type="entry name" value="Nucleotide-diphossugar_trans"/>
</dbReference>
<accession>A0A6J5ZV09</accession>
<dbReference type="SUPFAM" id="SSF53448">
    <property type="entry name" value="Nucleotide-diphospho-sugar transferases"/>
    <property type="match status" value="1"/>
</dbReference>
<proteinExistence type="predicted"/>
<dbReference type="PANTHER" id="PTHR32125">
    <property type="entry name" value="2-C-METHYL-D-ERYTHRITOL 4-PHOSPHATE CYTIDYLYLTRANSFERASE, CHLOROPLASTIC"/>
    <property type="match status" value="1"/>
</dbReference>
<gene>
    <name evidence="3" type="ORF">UFOPK3547_01027</name>
</gene>
<reference evidence="3" key="1">
    <citation type="submission" date="2020-05" db="EMBL/GenBank/DDBJ databases">
        <authorList>
            <person name="Chiriac C."/>
            <person name="Salcher M."/>
            <person name="Ghai R."/>
            <person name="Kavagutti S V."/>
        </authorList>
    </citation>
    <scope>NUCLEOTIDE SEQUENCE</scope>
</reference>
<dbReference type="GO" id="GO:0008299">
    <property type="term" value="P:isoprenoid biosynthetic process"/>
    <property type="evidence" value="ECO:0007669"/>
    <property type="project" value="InterPro"/>
</dbReference>
<dbReference type="InterPro" id="IPR018294">
    <property type="entry name" value="ISPD_synthase_CS"/>
</dbReference>
<evidence type="ECO:0000313" key="3">
    <source>
        <dbReference type="EMBL" id="CAB4345069.1"/>
    </source>
</evidence>
<evidence type="ECO:0000256" key="1">
    <source>
        <dbReference type="ARBA" id="ARBA00022679"/>
    </source>
</evidence>
<evidence type="ECO:0000256" key="2">
    <source>
        <dbReference type="ARBA" id="ARBA00022695"/>
    </source>
</evidence>
<keyword evidence="2" id="KW-0548">Nucleotidyltransferase</keyword>
<dbReference type="InterPro" id="IPR034683">
    <property type="entry name" value="IspD/TarI"/>
</dbReference>
<name>A0A6J5ZV09_9ZZZZ</name>
<dbReference type="CDD" id="cd02516">
    <property type="entry name" value="CDP-ME_synthetase"/>
    <property type="match status" value="1"/>
</dbReference>
<dbReference type="PROSITE" id="PS01295">
    <property type="entry name" value="ISPD"/>
    <property type="match status" value="1"/>
</dbReference>
<dbReference type="GO" id="GO:0050518">
    <property type="term" value="F:2-C-methyl-D-erythritol 4-phosphate cytidylyltransferase activity"/>
    <property type="evidence" value="ECO:0007669"/>
    <property type="project" value="TreeGrafter"/>
</dbReference>
<organism evidence="3">
    <name type="scientific">freshwater metagenome</name>
    <dbReference type="NCBI Taxonomy" id="449393"/>
    <lineage>
        <taxon>unclassified sequences</taxon>
        <taxon>metagenomes</taxon>
        <taxon>ecological metagenomes</taxon>
    </lineage>
</organism>
<dbReference type="Pfam" id="PF01128">
    <property type="entry name" value="IspD"/>
    <property type="match status" value="1"/>
</dbReference>
<dbReference type="EMBL" id="CAESAN010000081">
    <property type="protein sequence ID" value="CAB4345069.1"/>
    <property type="molecule type" value="Genomic_DNA"/>
</dbReference>
<dbReference type="InterPro" id="IPR050088">
    <property type="entry name" value="IspD/TarI_cytidylyltransf_bact"/>
</dbReference>
<dbReference type="Gene3D" id="3.90.550.10">
    <property type="entry name" value="Spore Coat Polysaccharide Biosynthesis Protein SpsA, Chain A"/>
    <property type="match status" value="1"/>
</dbReference>
<keyword evidence="1" id="KW-0808">Transferase</keyword>
<dbReference type="PANTHER" id="PTHR32125:SF4">
    <property type="entry name" value="2-C-METHYL-D-ERYTHRITOL 4-PHOSPHATE CYTIDYLYLTRANSFERASE, CHLOROPLASTIC"/>
    <property type="match status" value="1"/>
</dbReference>
<protein>
    <submittedName>
        <fullName evidence="3">Unannotated protein</fullName>
    </submittedName>
</protein>